<dbReference type="AlphaFoldDB" id="A0A239J0P8"/>
<evidence type="ECO:0000313" key="3">
    <source>
        <dbReference type="EMBL" id="SNS99335.1"/>
    </source>
</evidence>
<dbReference type="EMBL" id="FZOU01000003">
    <property type="protein sequence ID" value="SNS99335.1"/>
    <property type="molecule type" value="Genomic_DNA"/>
</dbReference>
<evidence type="ECO:0000313" key="4">
    <source>
        <dbReference type="Proteomes" id="UP000198356"/>
    </source>
</evidence>
<dbReference type="PRINTS" id="PR00111">
    <property type="entry name" value="ABHYDROLASE"/>
</dbReference>
<dbReference type="PANTHER" id="PTHR43039">
    <property type="entry name" value="ESTERASE-RELATED"/>
    <property type="match status" value="1"/>
</dbReference>
<reference evidence="3 4" key="1">
    <citation type="submission" date="2017-06" db="EMBL/GenBank/DDBJ databases">
        <authorList>
            <person name="Kim H.J."/>
            <person name="Triplett B.A."/>
        </authorList>
    </citation>
    <scope>NUCLEOTIDE SEQUENCE [LARGE SCALE GENOMIC DNA]</scope>
    <source>
        <strain evidence="3 4">DSM 18704</strain>
    </source>
</reference>
<dbReference type="InterPro" id="IPR029058">
    <property type="entry name" value="AB_hydrolase_fold"/>
</dbReference>
<keyword evidence="4" id="KW-1185">Reference proteome</keyword>
<dbReference type="Proteomes" id="UP000198356">
    <property type="component" value="Unassembled WGS sequence"/>
</dbReference>
<sequence length="274" mass="30141">MVFEHSTGTQGSMTSIQRNNVKISGNGSRAIMFAHGYGCDQAMWRAVAPNFEKDYKVILFDYVGAGHSDPTAFNRTHYSTLRGYALDVIEIIEELKLEKVNFVGHSVSSMIGALAAIERPELFENLVMIGPSPSYINDGDYVGGFERSDIEDLLEMLDNNHSGWSAMMAPIIMGNPDRPELADELEASFCSTDPIHAQHFARVTFLSDNRVDLLKLRARTLILQCDKDAIAPVAVGQYVQGCIPHSELIVMDATGHCPHLSAPGVVTEAIHNFL</sequence>
<gene>
    <name evidence="3" type="ORF">SAMN05421770_103379</name>
</gene>
<feature type="domain" description="AB hydrolase-1" evidence="2">
    <location>
        <begin position="30"/>
        <end position="262"/>
    </location>
</feature>
<proteinExistence type="inferred from homology"/>
<accession>A0A239J0P8</accession>
<dbReference type="SUPFAM" id="SSF53474">
    <property type="entry name" value="alpha/beta-Hydrolases"/>
    <property type="match status" value="1"/>
</dbReference>
<dbReference type="Pfam" id="PF00561">
    <property type="entry name" value="Abhydrolase_1"/>
    <property type="match status" value="1"/>
</dbReference>
<name>A0A239J0P8_9BACT</name>
<organism evidence="3 4">
    <name type="scientific">Granulicella rosea</name>
    <dbReference type="NCBI Taxonomy" id="474952"/>
    <lineage>
        <taxon>Bacteria</taxon>
        <taxon>Pseudomonadati</taxon>
        <taxon>Acidobacteriota</taxon>
        <taxon>Terriglobia</taxon>
        <taxon>Terriglobales</taxon>
        <taxon>Acidobacteriaceae</taxon>
        <taxon>Granulicella</taxon>
    </lineage>
</organism>
<dbReference type="InterPro" id="IPR000073">
    <property type="entry name" value="AB_hydrolase_1"/>
</dbReference>
<comment type="similarity">
    <text evidence="1">Belongs to the AB hydrolase superfamily.</text>
</comment>
<evidence type="ECO:0000259" key="2">
    <source>
        <dbReference type="Pfam" id="PF00561"/>
    </source>
</evidence>
<protein>
    <submittedName>
        <fullName evidence="3">Sigma-B regulation protein RsbQ</fullName>
    </submittedName>
</protein>
<dbReference type="RefSeq" id="WP_245817935.1">
    <property type="nucleotide sequence ID" value="NZ_FZOU01000003.1"/>
</dbReference>
<evidence type="ECO:0000256" key="1">
    <source>
        <dbReference type="ARBA" id="ARBA00008645"/>
    </source>
</evidence>
<dbReference type="Gene3D" id="3.40.50.1820">
    <property type="entry name" value="alpha/beta hydrolase"/>
    <property type="match status" value="1"/>
</dbReference>